<dbReference type="PROSITE" id="PS50110">
    <property type="entry name" value="RESPONSE_REGULATORY"/>
    <property type="match status" value="1"/>
</dbReference>
<dbReference type="SMART" id="SM00387">
    <property type="entry name" value="HATPase_c"/>
    <property type="match status" value="1"/>
</dbReference>
<dbReference type="InterPro" id="IPR003594">
    <property type="entry name" value="HATPase_dom"/>
</dbReference>
<dbReference type="InterPro" id="IPR011006">
    <property type="entry name" value="CheY-like_superfamily"/>
</dbReference>
<evidence type="ECO:0000256" key="3">
    <source>
        <dbReference type="ARBA" id="ARBA00022553"/>
    </source>
</evidence>
<dbReference type="SUPFAM" id="SSF55874">
    <property type="entry name" value="ATPase domain of HSP90 chaperone/DNA topoisomerase II/histidine kinase"/>
    <property type="match status" value="1"/>
</dbReference>
<evidence type="ECO:0000256" key="2">
    <source>
        <dbReference type="ARBA" id="ARBA00012438"/>
    </source>
</evidence>
<dbReference type="InterPro" id="IPR036097">
    <property type="entry name" value="HisK_dim/P_sf"/>
</dbReference>
<dbReference type="CDD" id="cd00082">
    <property type="entry name" value="HisKA"/>
    <property type="match status" value="1"/>
</dbReference>
<evidence type="ECO:0000313" key="7">
    <source>
        <dbReference type="EMBL" id="RXK53289.1"/>
    </source>
</evidence>
<dbReference type="GO" id="GO:0000155">
    <property type="term" value="F:phosphorelay sensor kinase activity"/>
    <property type="evidence" value="ECO:0007669"/>
    <property type="project" value="InterPro"/>
</dbReference>
<dbReference type="PRINTS" id="PR00344">
    <property type="entry name" value="BCTRLSENSOR"/>
</dbReference>
<dbReference type="PANTHER" id="PTHR43547:SF2">
    <property type="entry name" value="HYBRID SIGNAL TRANSDUCTION HISTIDINE KINASE C"/>
    <property type="match status" value="1"/>
</dbReference>
<evidence type="ECO:0000256" key="1">
    <source>
        <dbReference type="ARBA" id="ARBA00000085"/>
    </source>
</evidence>
<dbReference type="OrthoDB" id="9799273at2"/>
<keyword evidence="7" id="KW-0418">Kinase</keyword>
<feature type="domain" description="Histidine kinase" evidence="5">
    <location>
        <begin position="173"/>
        <end position="380"/>
    </location>
</feature>
<dbReference type="Pfam" id="PF00072">
    <property type="entry name" value="Response_reg"/>
    <property type="match status" value="1"/>
</dbReference>
<evidence type="ECO:0000256" key="4">
    <source>
        <dbReference type="PROSITE-ProRule" id="PRU00169"/>
    </source>
</evidence>
<accession>A0A4Q1C4U5</accession>
<dbReference type="SUPFAM" id="SSF52172">
    <property type="entry name" value="CheY-like"/>
    <property type="match status" value="1"/>
</dbReference>
<dbReference type="InterPro" id="IPR004358">
    <property type="entry name" value="Sig_transdc_His_kin-like_C"/>
</dbReference>
<dbReference type="EC" id="2.7.13.3" evidence="2"/>
<dbReference type="AlphaFoldDB" id="A0A4Q1C4U5"/>
<sequence>MSDTASPVLPAPAKVRPKVLVVDDELGPRESISYLLQEEFEVVAVDRVDHGLEQIKQGNFACVIMDIRMPQKNGIQGLEAMRKIDPEVSIIMMTGYGALATAQAAISLGANEYLKKPFDVDVLQQAVRRHVAEGIERKKRTGMLSQLESMYESVMTEQKKQQLSSGFSQAAAAMVHDICNPLVVSIGYTNMLLDEVRQLPPAGRAGERILQYAETLEKCASFCLHLAESWRQTTRHANEVDTVDLYETAVETKGVLFFGTNRIEVTGSRGGIINGIRFELVRLLQNLIKNALEAGASQVTVSVERRDRSVILAIADNGSGLPPAVMESILKKPIESTKAHGTGLGMTICRHIVSVHRGEMKVGPRPGGGTVFTVTFPEATTTA</sequence>
<dbReference type="InterPro" id="IPR005467">
    <property type="entry name" value="His_kinase_dom"/>
</dbReference>
<proteinExistence type="predicted"/>
<protein>
    <recommendedName>
        <fullName evidence="2">histidine kinase</fullName>
        <ecNumber evidence="2">2.7.13.3</ecNumber>
    </recommendedName>
</protein>
<reference evidence="7 8" key="1">
    <citation type="submission" date="2019-01" db="EMBL/GenBank/DDBJ databases">
        <title>Lacunisphaera sp. strain TWA-58.</title>
        <authorList>
            <person name="Chen W.-M."/>
        </authorList>
    </citation>
    <scope>NUCLEOTIDE SEQUENCE [LARGE SCALE GENOMIC DNA]</scope>
    <source>
        <strain evidence="7 8">TWA-58</strain>
    </source>
</reference>
<dbReference type="CDD" id="cd00075">
    <property type="entry name" value="HATPase"/>
    <property type="match status" value="1"/>
</dbReference>
<dbReference type="InterPro" id="IPR003661">
    <property type="entry name" value="HisK_dim/P_dom"/>
</dbReference>
<feature type="modified residue" description="4-aspartylphosphate" evidence="4">
    <location>
        <position position="66"/>
    </location>
</feature>
<evidence type="ECO:0000259" key="5">
    <source>
        <dbReference type="PROSITE" id="PS50109"/>
    </source>
</evidence>
<dbReference type="EMBL" id="SDHX01000002">
    <property type="protein sequence ID" value="RXK53289.1"/>
    <property type="molecule type" value="Genomic_DNA"/>
</dbReference>
<keyword evidence="3 4" id="KW-0597">Phosphoprotein</keyword>
<dbReference type="Gene3D" id="3.40.50.2300">
    <property type="match status" value="1"/>
</dbReference>
<organism evidence="7 8">
    <name type="scientific">Oleiharenicola lentus</name>
    <dbReference type="NCBI Taxonomy" id="2508720"/>
    <lineage>
        <taxon>Bacteria</taxon>
        <taxon>Pseudomonadati</taxon>
        <taxon>Verrucomicrobiota</taxon>
        <taxon>Opitutia</taxon>
        <taxon>Opitutales</taxon>
        <taxon>Opitutaceae</taxon>
        <taxon>Oleiharenicola</taxon>
    </lineage>
</organism>
<gene>
    <name evidence="7" type="ORF">ESB00_16455</name>
</gene>
<dbReference type="SMART" id="SM00448">
    <property type="entry name" value="REC"/>
    <property type="match status" value="1"/>
</dbReference>
<dbReference type="InterPro" id="IPR036890">
    <property type="entry name" value="HATPase_C_sf"/>
</dbReference>
<dbReference type="InterPro" id="IPR001789">
    <property type="entry name" value="Sig_transdc_resp-reg_receiver"/>
</dbReference>
<dbReference type="Gene3D" id="3.30.565.10">
    <property type="entry name" value="Histidine kinase-like ATPase, C-terminal domain"/>
    <property type="match status" value="1"/>
</dbReference>
<dbReference type="PROSITE" id="PS50109">
    <property type="entry name" value="HIS_KIN"/>
    <property type="match status" value="1"/>
</dbReference>
<keyword evidence="8" id="KW-1185">Reference proteome</keyword>
<feature type="domain" description="Response regulatory" evidence="6">
    <location>
        <begin position="18"/>
        <end position="131"/>
    </location>
</feature>
<dbReference type="RefSeq" id="WP_129048878.1">
    <property type="nucleotide sequence ID" value="NZ_SDHX01000002.1"/>
</dbReference>
<dbReference type="SUPFAM" id="SSF47384">
    <property type="entry name" value="Homodimeric domain of signal transducing histidine kinase"/>
    <property type="match status" value="1"/>
</dbReference>
<comment type="caution">
    <text evidence="7">The sequence shown here is derived from an EMBL/GenBank/DDBJ whole genome shotgun (WGS) entry which is preliminary data.</text>
</comment>
<comment type="catalytic activity">
    <reaction evidence="1">
        <text>ATP + protein L-histidine = ADP + protein N-phospho-L-histidine.</text>
        <dbReference type="EC" id="2.7.13.3"/>
    </reaction>
</comment>
<keyword evidence="7" id="KW-0808">Transferase</keyword>
<evidence type="ECO:0000259" key="6">
    <source>
        <dbReference type="PROSITE" id="PS50110"/>
    </source>
</evidence>
<dbReference type="Proteomes" id="UP000290218">
    <property type="component" value="Unassembled WGS sequence"/>
</dbReference>
<dbReference type="Pfam" id="PF02518">
    <property type="entry name" value="HATPase_c"/>
    <property type="match status" value="1"/>
</dbReference>
<evidence type="ECO:0000313" key="8">
    <source>
        <dbReference type="Proteomes" id="UP000290218"/>
    </source>
</evidence>
<name>A0A4Q1C4U5_9BACT</name>
<dbReference type="PANTHER" id="PTHR43547">
    <property type="entry name" value="TWO-COMPONENT HISTIDINE KINASE"/>
    <property type="match status" value="1"/>
</dbReference>